<reference evidence="3 4" key="1">
    <citation type="submission" date="2015-11" db="EMBL/GenBank/DDBJ databases">
        <title>Description and complete genome sequence of a novel strain predominating in hypersaline microbial mats and representing a new family of the Bacteriodetes phylum.</title>
        <authorList>
            <person name="Spring S."/>
            <person name="Bunk B."/>
            <person name="Sproer C."/>
            <person name="Klenk H.-P."/>
        </authorList>
    </citation>
    <scope>NUCLEOTIDE SEQUENCE [LARGE SCALE GENOMIC DNA]</scope>
    <source>
        <strain evidence="3 4">L21-Spi-D4</strain>
    </source>
</reference>
<dbReference type="SUPFAM" id="SSF52402">
    <property type="entry name" value="Adenine nucleotide alpha hydrolases-like"/>
    <property type="match status" value="2"/>
</dbReference>
<feature type="domain" description="UspA" evidence="2">
    <location>
        <begin position="3"/>
        <end position="125"/>
    </location>
</feature>
<dbReference type="PANTHER" id="PTHR46268:SF6">
    <property type="entry name" value="UNIVERSAL STRESS PROTEIN UP12"/>
    <property type="match status" value="1"/>
</dbReference>
<evidence type="ECO:0000313" key="4">
    <source>
        <dbReference type="Proteomes" id="UP000064893"/>
    </source>
</evidence>
<dbReference type="Gene3D" id="3.40.50.12370">
    <property type="match status" value="1"/>
</dbReference>
<dbReference type="Proteomes" id="UP000064893">
    <property type="component" value="Chromosome"/>
</dbReference>
<evidence type="ECO:0000259" key="2">
    <source>
        <dbReference type="Pfam" id="PF00582"/>
    </source>
</evidence>
<dbReference type="CDD" id="cd00293">
    <property type="entry name" value="USP-like"/>
    <property type="match status" value="2"/>
</dbReference>
<dbReference type="KEGG" id="blq:L21SP5_02325"/>
<dbReference type="PRINTS" id="PR01438">
    <property type="entry name" value="UNVRSLSTRESS"/>
</dbReference>
<dbReference type="InterPro" id="IPR006016">
    <property type="entry name" value="UspA"/>
</dbReference>
<evidence type="ECO:0000256" key="1">
    <source>
        <dbReference type="ARBA" id="ARBA00008791"/>
    </source>
</evidence>
<accession>A0A0S2I1D3</accession>
<feature type="domain" description="UspA" evidence="2">
    <location>
        <begin position="211"/>
        <end position="260"/>
    </location>
</feature>
<proteinExistence type="inferred from homology"/>
<dbReference type="AlphaFoldDB" id="A0A0S2I1D3"/>
<protein>
    <submittedName>
        <fullName evidence="3">Universal stress protein UspG</fullName>
    </submittedName>
</protein>
<dbReference type="OrthoDB" id="1522603at2"/>
<dbReference type="InterPro" id="IPR006015">
    <property type="entry name" value="Universal_stress_UspA"/>
</dbReference>
<dbReference type="STRING" id="1307839.L21SP5_02325"/>
<evidence type="ECO:0000313" key="3">
    <source>
        <dbReference type="EMBL" id="ALO15957.1"/>
    </source>
</evidence>
<name>A0A0S2I1D3_9BACT</name>
<dbReference type="Pfam" id="PF00582">
    <property type="entry name" value="Usp"/>
    <property type="match status" value="2"/>
</dbReference>
<gene>
    <name evidence="3" type="ORF">L21SP5_02325</name>
</gene>
<dbReference type="RefSeq" id="WP_057953372.1">
    <property type="nucleotide sequence ID" value="NZ_CP013118.1"/>
</dbReference>
<comment type="similarity">
    <text evidence="1">Belongs to the universal stress protein A family.</text>
</comment>
<keyword evidence="4" id="KW-1185">Reference proteome</keyword>
<organism evidence="3 4">
    <name type="scientific">Salinivirga cyanobacteriivorans</name>
    <dbReference type="NCBI Taxonomy" id="1307839"/>
    <lineage>
        <taxon>Bacteria</taxon>
        <taxon>Pseudomonadati</taxon>
        <taxon>Bacteroidota</taxon>
        <taxon>Bacteroidia</taxon>
        <taxon>Bacteroidales</taxon>
        <taxon>Salinivirgaceae</taxon>
        <taxon>Salinivirga</taxon>
    </lineage>
</organism>
<dbReference type="EMBL" id="CP013118">
    <property type="protein sequence ID" value="ALO15957.1"/>
    <property type="molecule type" value="Genomic_DNA"/>
</dbReference>
<sequence>MERKSILVTWDFTEVSEYALQHAIRIAKIVDNDITLIHIVKNEKESAGATKKLDEVAFTTDIKYGVKPSTIVKEGSIFHTISEVASEIEANMVIMGTHGMRGMQKLTGSWALKVIAGSFVPFVVVQSPPSESPFNKIVVPINFKNENKEQIPWVIYLARYYRSKILFFKDSISDNHLSMRTNRNLMFAKKMLNQYNINYEILENRSKEKFADATITFAKENQADLIVVMTTKNIGFKDYMMGANEQYIIANSAKIPVMCINPREDLRKYGGFDRV</sequence>
<dbReference type="PANTHER" id="PTHR46268">
    <property type="entry name" value="STRESS RESPONSE PROTEIN NHAX"/>
    <property type="match status" value="1"/>
</dbReference>